<keyword evidence="4" id="KW-1185">Reference proteome</keyword>
<proteinExistence type="inferred from homology"/>
<name>A0ABR9UPX5_9CHRO</name>
<dbReference type="Pfam" id="PF00582">
    <property type="entry name" value="Usp"/>
    <property type="match status" value="1"/>
</dbReference>
<dbReference type="SUPFAM" id="SSF52402">
    <property type="entry name" value="Adenine nucleotide alpha hydrolases-like"/>
    <property type="match status" value="1"/>
</dbReference>
<dbReference type="InterPro" id="IPR006016">
    <property type="entry name" value="UspA"/>
</dbReference>
<comment type="similarity">
    <text evidence="1">Belongs to the universal stress protein A family.</text>
</comment>
<organism evidence="3 4">
    <name type="scientific">Gloeocapsopsis crepidinum LEGE 06123</name>
    <dbReference type="NCBI Taxonomy" id="588587"/>
    <lineage>
        <taxon>Bacteria</taxon>
        <taxon>Bacillati</taxon>
        <taxon>Cyanobacteriota</taxon>
        <taxon>Cyanophyceae</taxon>
        <taxon>Oscillatoriophycideae</taxon>
        <taxon>Chroococcales</taxon>
        <taxon>Chroococcaceae</taxon>
        <taxon>Gloeocapsopsis</taxon>
    </lineage>
</organism>
<accession>A0ABR9UPX5</accession>
<dbReference type="Proteomes" id="UP000651156">
    <property type="component" value="Unassembled WGS sequence"/>
</dbReference>
<dbReference type="CDD" id="cd00293">
    <property type="entry name" value="USP-like"/>
    <property type="match status" value="1"/>
</dbReference>
<reference evidence="3 4" key="1">
    <citation type="submission" date="2020-10" db="EMBL/GenBank/DDBJ databases">
        <authorList>
            <person name="Castelo-Branco R."/>
            <person name="Eusebio N."/>
            <person name="Adriana R."/>
            <person name="Vieira A."/>
            <person name="Brugerolle De Fraissinette N."/>
            <person name="Rezende De Castro R."/>
            <person name="Schneider M.P."/>
            <person name="Vasconcelos V."/>
            <person name="Leao P.N."/>
        </authorList>
    </citation>
    <scope>NUCLEOTIDE SEQUENCE [LARGE SCALE GENOMIC DNA]</scope>
    <source>
        <strain evidence="3 4">LEGE 06123</strain>
    </source>
</reference>
<dbReference type="InterPro" id="IPR014729">
    <property type="entry name" value="Rossmann-like_a/b/a_fold"/>
</dbReference>
<dbReference type="InterPro" id="IPR006015">
    <property type="entry name" value="Universal_stress_UspA"/>
</dbReference>
<dbReference type="PANTHER" id="PTHR46268">
    <property type="entry name" value="STRESS RESPONSE PROTEIN NHAX"/>
    <property type="match status" value="1"/>
</dbReference>
<dbReference type="PANTHER" id="PTHR46268:SF6">
    <property type="entry name" value="UNIVERSAL STRESS PROTEIN UP12"/>
    <property type="match status" value="1"/>
</dbReference>
<protein>
    <submittedName>
        <fullName evidence="3">Universal stress protein</fullName>
    </submittedName>
</protein>
<evidence type="ECO:0000256" key="1">
    <source>
        <dbReference type="ARBA" id="ARBA00008791"/>
    </source>
</evidence>
<evidence type="ECO:0000313" key="4">
    <source>
        <dbReference type="Proteomes" id="UP000651156"/>
    </source>
</evidence>
<dbReference type="EMBL" id="JADEWN010000015">
    <property type="protein sequence ID" value="MBE9190339.1"/>
    <property type="molecule type" value="Genomic_DNA"/>
</dbReference>
<dbReference type="Gene3D" id="3.40.50.620">
    <property type="entry name" value="HUPs"/>
    <property type="match status" value="1"/>
</dbReference>
<evidence type="ECO:0000259" key="2">
    <source>
        <dbReference type="Pfam" id="PF00582"/>
    </source>
</evidence>
<comment type="caution">
    <text evidence="3">The sequence shown here is derived from an EMBL/GenBank/DDBJ whole genome shotgun (WGS) entry which is preliminary data.</text>
</comment>
<dbReference type="PRINTS" id="PR01438">
    <property type="entry name" value="UNVRSLSTRESS"/>
</dbReference>
<evidence type="ECO:0000313" key="3">
    <source>
        <dbReference type="EMBL" id="MBE9190339.1"/>
    </source>
</evidence>
<gene>
    <name evidence="3" type="ORF">IQ230_08185</name>
</gene>
<feature type="domain" description="UspA" evidence="2">
    <location>
        <begin position="8"/>
        <end position="141"/>
    </location>
</feature>
<sequence>MTWLQKNRVLVPIDFSEESFAALQPAREFVQEPSQLYVLHILSHLHPAEPGVVWNTIDDETRKKHALEALHERLKDSEYQGVHLAILVGDPSSKIIDYAQEINADLIVIPSHGRTGLSRFFLGSVAERVIRFAHCPVVVLRK</sequence>
<dbReference type="RefSeq" id="WP_193931532.1">
    <property type="nucleotide sequence ID" value="NZ_CAWPMZ010000033.1"/>
</dbReference>